<name>A0ACB8UKX8_9APHY</name>
<dbReference type="EMBL" id="MU274900">
    <property type="protein sequence ID" value="KAI0095001.1"/>
    <property type="molecule type" value="Genomic_DNA"/>
</dbReference>
<reference evidence="1" key="1">
    <citation type="journal article" date="2021" name="Environ. Microbiol.">
        <title>Gene family expansions and transcriptome signatures uncover fungal adaptations to wood decay.</title>
        <authorList>
            <person name="Hage H."/>
            <person name="Miyauchi S."/>
            <person name="Viragh M."/>
            <person name="Drula E."/>
            <person name="Min B."/>
            <person name="Chaduli D."/>
            <person name="Navarro D."/>
            <person name="Favel A."/>
            <person name="Norest M."/>
            <person name="Lesage-Meessen L."/>
            <person name="Balint B."/>
            <person name="Merenyi Z."/>
            <person name="de Eugenio L."/>
            <person name="Morin E."/>
            <person name="Martinez A.T."/>
            <person name="Baldrian P."/>
            <person name="Stursova M."/>
            <person name="Martinez M.J."/>
            <person name="Novotny C."/>
            <person name="Magnuson J.K."/>
            <person name="Spatafora J.W."/>
            <person name="Maurice S."/>
            <person name="Pangilinan J."/>
            <person name="Andreopoulos W."/>
            <person name="LaButti K."/>
            <person name="Hundley H."/>
            <person name="Na H."/>
            <person name="Kuo A."/>
            <person name="Barry K."/>
            <person name="Lipzen A."/>
            <person name="Henrissat B."/>
            <person name="Riley R."/>
            <person name="Ahrendt S."/>
            <person name="Nagy L.G."/>
            <person name="Grigoriev I.V."/>
            <person name="Martin F."/>
            <person name="Rosso M.N."/>
        </authorList>
    </citation>
    <scope>NUCLEOTIDE SEQUENCE</scope>
    <source>
        <strain evidence="1">CBS 384.51</strain>
    </source>
</reference>
<organism evidence="1 2">
    <name type="scientific">Irpex rosettiformis</name>
    <dbReference type="NCBI Taxonomy" id="378272"/>
    <lineage>
        <taxon>Eukaryota</taxon>
        <taxon>Fungi</taxon>
        <taxon>Dikarya</taxon>
        <taxon>Basidiomycota</taxon>
        <taxon>Agaricomycotina</taxon>
        <taxon>Agaricomycetes</taxon>
        <taxon>Polyporales</taxon>
        <taxon>Irpicaceae</taxon>
        <taxon>Irpex</taxon>
    </lineage>
</organism>
<gene>
    <name evidence="1" type="ORF">BDY19DRAFT_915820</name>
</gene>
<keyword evidence="2" id="KW-1185">Reference proteome</keyword>
<dbReference type="Proteomes" id="UP001055072">
    <property type="component" value="Unassembled WGS sequence"/>
</dbReference>
<protein>
    <submittedName>
        <fullName evidence="1">Uncharacterized protein</fullName>
    </submittedName>
</protein>
<accession>A0ACB8UKX8</accession>
<evidence type="ECO:0000313" key="1">
    <source>
        <dbReference type="EMBL" id="KAI0095001.1"/>
    </source>
</evidence>
<comment type="caution">
    <text evidence="1">The sequence shown here is derived from an EMBL/GenBank/DDBJ whole genome shotgun (WGS) entry which is preliminary data.</text>
</comment>
<evidence type="ECO:0000313" key="2">
    <source>
        <dbReference type="Proteomes" id="UP001055072"/>
    </source>
</evidence>
<sequence length="100" mass="11362">MLLMLLMLLDHATHATHTHIIHFNWPPLSSPMTILPRPQQANHPLTTHETCLTGFSASIRRDYSLVENCGHVPCINVHQRLQWLLSSHPPSRNGDGDKEE</sequence>
<proteinExistence type="predicted"/>